<feature type="domain" description="D-isomer specific 2-hydroxyacid dehydrogenase NAD-binding" evidence="6">
    <location>
        <begin position="113"/>
        <end position="285"/>
    </location>
</feature>
<evidence type="ECO:0000259" key="6">
    <source>
        <dbReference type="Pfam" id="PF02826"/>
    </source>
</evidence>
<comment type="caution">
    <text evidence="7">The sequence shown here is derived from an EMBL/GenBank/DDBJ whole genome shotgun (WGS) entry which is preliminary data.</text>
</comment>
<dbReference type="SUPFAM" id="SSF52283">
    <property type="entry name" value="Formate/glycerate dehydrogenase catalytic domain-like"/>
    <property type="match status" value="1"/>
</dbReference>
<evidence type="ECO:0000256" key="4">
    <source>
        <dbReference type="RuleBase" id="RU003719"/>
    </source>
</evidence>
<proteinExistence type="inferred from homology"/>
<dbReference type="InterPro" id="IPR006140">
    <property type="entry name" value="D-isomer_DH_NAD-bd"/>
</dbReference>
<name>A0ABN1Y0Q7_9PSEU</name>
<dbReference type="Gene3D" id="3.40.50.720">
    <property type="entry name" value="NAD(P)-binding Rossmann-like Domain"/>
    <property type="match status" value="2"/>
</dbReference>
<feature type="domain" description="D-isomer specific 2-hydroxyacid dehydrogenase catalytic" evidence="5">
    <location>
        <begin position="25"/>
        <end position="312"/>
    </location>
</feature>
<dbReference type="PANTHER" id="PTHR42789">
    <property type="entry name" value="D-ISOMER SPECIFIC 2-HYDROXYACID DEHYDROGENASE FAMILY PROTEIN (AFU_ORTHOLOGUE AFUA_6G10090)"/>
    <property type="match status" value="1"/>
</dbReference>
<comment type="similarity">
    <text evidence="1 4">Belongs to the D-isomer specific 2-hydroxyacid dehydrogenase family.</text>
</comment>
<dbReference type="InterPro" id="IPR006139">
    <property type="entry name" value="D-isomer_2_OHA_DH_cat_dom"/>
</dbReference>
<dbReference type="InterPro" id="IPR050857">
    <property type="entry name" value="D-2-hydroxyacid_DH"/>
</dbReference>
<dbReference type="CDD" id="cd12169">
    <property type="entry name" value="PGDH_like_1"/>
    <property type="match status" value="1"/>
</dbReference>
<dbReference type="Proteomes" id="UP001501414">
    <property type="component" value="Unassembled WGS sequence"/>
</dbReference>
<evidence type="ECO:0000313" key="7">
    <source>
        <dbReference type="EMBL" id="GAA1394708.1"/>
    </source>
</evidence>
<sequence>MPFRVALLDDHQQVALSLTGFPGDVEAVAFADHVADPAQLVARLRGFDAVVCMRERTPVTAEVLDALPDLRLVITTGLRNASIDVAAAHARGVTVCGARGPAARASTTEHTWALLLALARNLPAQDAAIRSGGWQLGLGTVLAGSTLGLLGLGTLGAAMVPVARALGMHVTAWSPNLTAARAAEIGVEAPDRTTFFRTADVLSVHLVLSARSAGAVGAAELALMKPTALLVNTSRGPIVDEQALLDALHAGRLGGAALDVYDTEPLPADHPLRTAPRTVLAPHTGYASRQSYAEYFADVTDDVAAFRAGTPVRVIDPPEGTP</sequence>
<dbReference type="Pfam" id="PF02826">
    <property type="entry name" value="2-Hacid_dh_C"/>
    <property type="match status" value="1"/>
</dbReference>
<dbReference type="EMBL" id="BAAAJK010000027">
    <property type="protein sequence ID" value="GAA1394708.1"/>
    <property type="molecule type" value="Genomic_DNA"/>
</dbReference>
<accession>A0ABN1Y0Q7</accession>
<dbReference type="PANTHER" id="PTHR42789:SF1">
    <property type="entry name" value="D-ISOMER SPECIFIC 2-HYDROXYACID DEHYDROGENASE FAMILY PROTEIN (AFU_ORTHOLOGUE AFUA_6G10090)"/>
    <property type="match status" value="1"/>
</dbReference>
<evidence type="ECO:0000259" key="5">
    <source>
        <dbReference type="Pfam" id="PF00389"/>
    </source>
</evidence>
<dbReference type="RefSeq" id="WP_344025353.1">
    <property type="nucleotide sequence ID" value="NZ_BAAAJK010000027.1"/>
</dbReference>
<dbReference type="PROSITE" id="PS00671">
    <property type="entry name" value="D_2_HYDROXYACID_DH_3"/>
    <property type="match status" value="1"/>
</dbReference>
<reference evidence="7 8" key="1">
    <citation type="journal article" date="2019" name="Int. J. Syst. Evol. Microbiol.">
        <title>The Global Catalogue of Microorganisms (GCM) 10K type strain sequencing project: providing services to taxonomists for standard genome sequencing and annotation.</title>
        <authorList>
            <consortium name="The Broad Institute Genomics Platform"/>
            <consortium name="The Broad Institute Genome Sequencing Center for Infectious Disease"/>
            <person name="Wu L."/>
            <person name="Ma J."/>
        </authorList>
    </citation>
    <scope>NUCLEOTIDE SEQUENCE [LARGE SCALE GENOMIC DNA]</scope>
    <source>
        <strain evidence="7 8">JCM 11896</strain>
    </source>
</reference>
<evidence type="ECO:0000256" key="1">
    <source>
        <dbReference type="ARBA" id="ARBA00005854"/>
    </source>
</evidence>
<protein>
    <submittedName>
        <fullName evidence="7">D-2-hydroxyacid dehydrogenase family protein</fullName>
    </submittedName>
</protein>
<evidence type="ECO:0000256" key="3">
    <source>
        <dbReference type="ARBA" id="ARBA00023027"/>
    </source>
</evidence>
<keyword evidence="8" id="KW-1185">Reference proteome</keyword>
<keyword evidence="3" id="KW-0520">NAD</keyword>
<dbReference type="InterPro" id="IPR029753">
    <property type="entry name" value="D-isomer_DH_CS"/>
</dbReference>
<dbReference type="SUPFAM" id="SSF51735">
    <property type="entry name" value="NAD(P)-binding Rossmann-fold domains"/>
    <property type="match status" value="1"/>
</dbReference>
<evidence type="ECO:0000313" key="8">
    <source>
        <dbReference type="Proteomes" id="UP001501414"/>
    </source>
</evidence>
<organism evidence="7 8">
    <name type="scientific">Pseudonocardia kongjuensis</name>
    <dbReference type="NCBI Taxonomy" id="102227"/>
    <lineage>
        <taxon>Bacteria</taxon>
        <taxon>Bacillati</taxon>
        <taxon>Actinomycetota</taxon>
        <taxon>Actinomycetes</taxon>
        <taxon>Pseudonocardiales</taxon>
        <taxon>Pseudonocardiaceae</taxon>
        <taxon>Pseudonocardia</taxon>
    </lineage>
</organism>
<gene>
    <name evidence="7" type="ORF">GCM10009613_43220</name>
</gene>
<keyword evidence="2 4" id="KW-0560">Oxidoreductase</keyword>
<dbReference type="InterPro" id="IPR036291">
    <property type="entry name" value="NAD(P)-bd_dom_sf"/>
</dbReference>
<dbReference type="Pfam" id="PF00389">
    <property type="entry name" value="2-Hacid_dh"/>
    <property type="match status" value="1"/>
</dbReference>
<evidence type="ECO:0000256" key="2">
    <source>
        <dbReference type="ARBA" id="ARBA00023002"/>
    </source>
</evidence>